<evidence type="ECO:0000313" key="2">
    <source>
        <dbReference type="EMBL" id="RKF79501.1"/>
    </source>
</evidence>
<evidence type="ECO:0000313" key="3">
    <source>
        <dbReference type="Proteomes" id="UP000285326"/>
    </source>
</evidence>
<feature type="compositionally biased region" description="Basic and acidic residues" evidence="1">
    <location>
        <begin position="1"/>
        <end position="12"/>
    </location>
</feature>
<reference evidence="2 3" key="1">
    <citation type="journal article" date="2018" name="BMC Genomics">
        <title>Comparative genome analyses reveal sequence features reflecting distinct modes of host-adaptation between dicot and monocot powdery mildew.</title>
        <authorList>
            <person name="Wu Y."/>
            <person name="Ma X."/>
            <person name="Pan Z."/>
            <person name="Kale S.D."/>
            <person name="Song Y."/>
            <person name="King H."/>
            <person name="Zhang Q."/>
            <person name="Presley C."/>
            <person name="Deng X."/>
            <person name="Wei C.I."/>
            <person name="Xiao S."/>
        </authorList>
    </citation>
    <scope>NUCLEOTIDE SEQUENCE [LARGE SCALE GENOMIC DNA]</scope>
    <source>
        <strain evidence="2">UMSG1</strain>
    </source>
</reference>
<name>A0A420IY58_9PEZI</name>
<organism evidence="2 3">
    <name type="scientific">Golovinomyces cichoracearum</name>
    <dbReference type="NCBI Taxonomy" id="62708"/>
    <lineage>
        <taxon>Eukaryota</taxon>
        <taxon>Fungi</taxon>
        <taxon>Dikarya</taxon>
        <taxon>Ascomycota</taxon>
        <taxon>Pezizomycotina</taxon>
        <taxon>Leotiomycetes</taxon>
        <taxon>Erysiphales</taxon>
        <taxon>Erysiphaceae</taxon>
        <taxon>Golovinomyces</taxon>
    </lineage>
</organism>
<accession>A0A420IY58</accession>
<dbReference type="AlphaFoldDB" id="A0A420IY58"/>
<protein>
    <submittedName>
        <fullName evidence="2">Uncharacterized protein</fullName>
    </submittedName>
</protein>
<gene>
    <name evidence="2" type="ORF">GcM1_201008</name>
</gene>
<dbReference type="Proteomes" id="UP000285326">
    <property type="component" value="Unassembled WGS sequence"/>
</dbReference>
<dbReference type="EMBL" id="MCBS01020188">
    <property type="protein sequence ID" value="RKF79501.1"/>
    <property type="molecule type" value="Genomic_DNA"/>
</dbReference>
<evidence type="ECO:0000256" key="1">
    <source>
        <dbReference type="SAM" id="MobiDB-lite"/>
    </source>
</evidence>
<feature type="region of interest" description="Disordered" evidence="1">
    <location>
        <begin position="1"/>
        <end position="52"/>
    </location>
</feature>
<proteinExistence type="predicted"/>
<feature type="compositionally biased region" description="Basic and acidic residues" evidence="1">
    <location>
        <begin position="29"/>
        <end position="40"/>
    </location>
</feature>
<comment type="caution">
    <text evidence="2">The sequence shown here is derived from an EMBL/GenBank/DDBJ whole genome shotgun (WGS) entry which is preliminary data.</text>
</comment>
<sequence length="77" mass="8900">MEDLPMHDRYDESESSMGSSSTARGAPHQKFERTRTELKSTKPPGTSPQELNEEWIDNLLTKRIEQALEPLLSRWID</sequence>